<accession>A0ABW4EA46</accession>
<evidence type="ECO:0000313" key="2">
    <source>
        <dbReference type="Proteomes" id="UP001597186"/>
    </source>
</evidence>
<comment type="caution">
    <text evidence="1">The sequence shown here is derived from an EMBL/GenBank/DDBJ whole genome shotgun (WGS) entry which is preliminary data.</text>
</comment>
<keyword evidence="2" id="KW-1185">Reference proteome</keyword>
<evidence type="ECO:0000313" key="1">
    <source>
        <dbReference type="EMBL" id="MFD1508207.1"/>
    </source>
</evidence>
<gene>
    <name evidence="1" type="ORF">ACFTOW_02155</name>
</gene>
<organism evidence="1 2">
    <name type="scientific">Lacimonas salitolerans</name>
    <dbReference type="NCBI Taxonomy" id="1323750"/>
    <lineage>
        <taxon>Bacteria</taxon>
        <taxon>Pseudomonadati</taxon>
        <taxon>Pseudomonadota</taxon>
        <taxon>Alphaproteobacteria</taxon>
        <taxon>Rhodobacterales</taxon>
        <taxon>Paracoccaceae</taxon>
        <taxon>Lacimonas</taxon>
    </lineage>
</organism>
<protein>
    <submittedName>
        <fullName evidence="1">Uncharacterized protein</fullName>
    </submittedName>
</protein>
<dbReference type="RefSeq" id="WP_379912603.1">
    <property type="nucleotide sequence ID" value="NZ_JBHUDD010000025.1"/>
</dbReference>
<dbReference type="Proteomes" id="UP001597186">
    <property type="component" value="Unassembled WGS sequence"/>
</dbReference>
<proteinExistence type="predicted"/>
<reference evidence="2" key="1">
    <citation type="journal article" date="2019" name="Int. J. Syst. Evol. Microbiol.">
        <title>The Global Catalogue of Microorganisms (GCM) 10K type strain sequencing project: providing services to taxonomists for standard genome sequencing and annotation.</title>
        <authorList>
            <consortium name="The Broad Institute Genomics Platform"/>
            <consortium name="The Broad Institute Genome Sequencing Center for Infectious Disease"/>
            <person name="Wu L."/>
            <person name="Ma J."/>
        </authorList>
    </citation>
    <scope>NUCLEOTIDE SEQUENCE [LARGE SCALE GENOMIC DNA]</scope>
    <source>
        <strain evidence="2">CGMCC 1.12477</strain>
    </source>
</reference>
<dbReference type="EMBL" id="JBHUDD010000025">
    <property type="protein sequence ID" value="MFD1508207.1"/>
    <property type="molecule type" value="Genomic_DNA"/>
</dbReference>
<name>A0ABW4EA46_9RHOB</name>
<sequence>MAAVFPPALLLARDALLLWAKDHEPDGWPTVPAVIRFAAAHEVSAQELGALVGIISFRLTPRGKVVWADSQRRPEVVVRTPPGRLSRRVLRAYGCFVATASRVEAARHVH</sequence>